<name>A0AAD5U0V1_9FUNG</name>
<dbReference type="Proteomes" id="UP001211065">
    <property type="component" value="Unassembled WGS sequence"/>
</dbReference>
<dbReference type="GO" id="GO:0000981">
    <property type="term" value="F:DNA-binding transcription factor activity, RNA polymerase II-specific"/>
    <property type="evidence" value="ECO:0007669"/>
    <property type="project" value="InterPro"/>
</dbReference>
<evidence type="ECO:0000259" key="2">
    <source>
        <dbReference type="PROSITE" id="PS50048"/>
    </source>
</evidence>
<accession>A0AAD5U0V1</accession>
<dbReference type="SMART" id="SM00066">
    <property type="entry name" value="GAL4"/>
    <property type="match status" value="1"/>
</dbReference>
<dbReference type="CDD" id="cd00067">
    <property type="entry name" value="GAL4"/>
    <property type="match status" value="1"/>
</dbReference>
<organism evidence="3 4">
    <name type="scientific">Clydaea vesicula</name>
    <dbReference type="NCBI Taxonomy" id="447962"/>
    <lineage>
        <taxon>Eukaryota</taxon>
        <taxon>Fungi</taxon>
        <taxon>Fungi incertae sedis</taxon>
        <taxon>Chytridiomycota</taxon>
        <taxon>Chytridiomycota incertae sedis</taxon>
        <taxon>Chytridiomycetes</taxon>
        <taxon>Lobulomycetales</taxon>
        <taxon>Lobulomycetaceae</taxon>
        <taxon>Clydaea</taxon>
    </lineage>
</organism>
<evidence type="ECO:0000313" key="3">
    <source>
        <dbReference type="EMBL" id="KAJ3218436.1"/>
    </source>
</evidence>
<dbReference type="Pfam" id="PF00172">
    <property type="entry name" value="Zn_clus"/>
    <property type="match status" value="1"/>
</dbReference>
<dbReference type="GO" id="GO:0008270">
    <property type="term" value="F:zinc ion binding"/>
    <property type="evidence" value="ECO:0007669"/>
    <property type="project" value="InterPro"/>
</dbReference>
<evidence type="ECO:0000256" key="1">
    <source>
        <dbReference type="SAM" id="MobiDB-lite"/>
    </source>
</evidence>
<dbReference type="Gene3D" id="4.10.240.10">
    <property type="entry name" value="Zn(2)-C6 fungal-type DNA-binding domain"/>
    <property type="match status" value="1"/>
</dbReference>
<dbReference type="InterPro" id="IPR053045">
    <property type="entry name" value="Zinc_cluster_trans_reg"/>
</dbReference>
<evidence type="ECO:0000313" key="4">
    <source>
        <dbReference type="Proteomes" id="UP001211065"/>
    </source>
</evidence>
<feature type="compositionally biased region" description="Polar residues" evidence="1">
    <location>
        <begin position="145"/>
        <end position="154"/>
    </location>
</feature>
<dbReference type="PANTHER" id="PTHR31986:SF7">
    <property type="entry name" value="REGULATOR OF DRUG SENSITIVITY 2"/>
    <property type="match status" value="1"/>
</dbReference>
<reference evidence="3" key="1">
    <citation type="submission" date="2020-05" db="EMBL/GenBank/DDBJ databases">
        <title>Phylogenomic resolution of chytrid fungi.</title>
        <authorList>
            <person name="Stajich J.E."/>
            <person name="Amses K."/>
            <person name="Simmons R."/>
            <person name="Seto K."/>
            <person name="Myers J."/>
            <person name="Bonds A."/>
            <person name="Quandt C.A."/>
            <person name="Barry K."/>
            <person name="Liu P."/>
            <person name="Grigoriev I."/>
            <person name="Longcore J.E."/>
            <person name="James T.Y."/>
        </authorList>
    </citation>
    <scope>NUCLEOTIDE SEQUENCE</scope>
    <source>
        <strain evidence="3">JEL0476</strain>
    </source>
</reference>
<dbReference type="InterPro" id="IPR001138">
    <property type="entry name" value="Zn2Cys6_DnaBD"/>
</dbReference>
<feature type="region of interest" description="Disordered" evidence="1">
    <location>
        <begin position="122"/>
        <end position="211"/>
    </location>
</feature>
<feature type="compositionally biased region" description="Polar residues" evidence="1">
    <location>
        <begin position="163"/>
        <end position="182"/>
    </location>
</feature>
<dbReference type="PROSITE" id="PS00463">
    <property type="entry name" value="ZN2_CY6_FUNGAL_1"/>
    <property type="match status" value="1"/>
</dbReference>
<sequence>MESIGFSQPSLIIPDHNAPKFTLEQMEDLLAFTPTTTTQPFNYPVEAYIPLEIQSSIPIPTTSHTSPTMQLNATKPDNFQITNTIKSSKDKRKKVQKACDGCRKAHLSCSESRPCDRCKKRNHLCVDSPIPPSSDISKTVKKTRSSQSLLNSPNGLHRRRSSQDSIKSDTNIDYTQQPNYISSPDRRRSSGGSQKNSLLYGSHDRRGSNNSNASVESLLSILSDIQGSTSDLYSVSGSFDIVTGNEVELDNPINELIHNDLNKLAIRNNCHQELVFQRDLEEIATLRQSQHPQNYSNLNNQMLPSFNSTNVIPRFQNSGNFPLRFQNKRSSLTQFSNNNQFNNLGANYGNNYIISNFNDGNSGINVNSSSHPTVVSSNDLFLNNNFPIQNFNLTNNSSIENSNSLINLFGDIHQFEQT</sequence>
<gene>
    <name evidence="3" type="ORF">HK099_005074</name>
</gene>
<proteinExistence type="predicted"/>
<dbReference type="PROSITE" id="PS50048">
    <property type="entry name" value="ZN2_CY6_FUNGAL_2"/>
    <property type="match status" value="1"/>
</dbReference>
<protein>
    <recommendedName>
        <fullName evidence="2">Zn(2)-C6 fungal-type domain-containing protein</fullName>
    </recommendedName>
</protein>
<dbReference type="SUPFAM" id="SSF57701">
    <property type="entry name" value="Zn2/Cys6 DNA-binding domain"/>
    <property type="match status" value="1"/>
</dbReference>
<dbReference type="EMBL" id="JADGJW010000380">
    <property type="protein sequence ID" value="KAJ3218436.1"/>
    <property type="molecule type" value="Genomic_DNA"/>
</dbReference>
<feature type="domain" description="Zn(2)-C6 fungal-type" evidence="2">
    <location>
        <begin position="98"/>
        <end position="127"/>
    </location>
</feature>
<dbReference type="PANTHER" id="PTHR31986">
    <property type="entry name" value="REGULATOR OF DRUG SENSITIVITY 2"/>
    <property type="match status" value="1"/>
</dbReference>
<dbReference type="AlphaFoldDB" id="A0AAD5U0V1"/>
<keyword evidence="4" id="KW-1185">Reference proteome</keyword>
<dbReference type="InterPro" id="IPR036864">
    <property type="entry name" value="Zn2-C6_fun-type_DNA-bd_sf"/>
</dbReference>
<comment type="caution">
    <text evidence="3">The sequence shown here is derived from an EMBL/GenBank/DDBJ whole genome shotgun (WGS) entry which is preliminary data.</text>
</comment>